<dbReference type="AlphaFoldDB" id="A0A2G5F8N3"/>
<accession>A0A2G5F8N3</accession>
<keyword evidence="2" id="KW-1185">Reference proteome</keyword>
<dbReference type="Proteomes" id="UP000230069">
    <property type="component" value="Unassembled WGS sequence"/>
</dbReference>
<name>A0A2G5F8N3_AQUCA</name>
<evidence type="ECO:0000313" key="2">
    <source>
        <dbReference type="Proteomes" id="UP000230069"/>
    </source>
</evidence>
<evidence type="ECO:0000313" key="1">
    <source>
        <dbReference type="EMBL" id="PIA64297.1"/>
    </source>
</evidence>
<dbReference type="OrthoDB" id="1966450at2759"/>
<protein>
    <submittedName>
        <fullName evidence="1">Uncharacterized protein</fullName>
    </submittedName>
</protein>
<organism evidence="1 2">
    <name type="scientific">Aquilegia coerulea</name>
    <name type="common">Rocky mountain columbine</name>
    <dbReference type="NCBI Taxonomy" id="218851"/>
    <lineage>
        <taxon>Eukaryota</taxon>
        <taxon>Viridiplantae</taxon>
        <taxon>Streptophyta</taxon>
        <taxon>Embryophyta</taxon>
        <taxon>Tracheophyta</taxon>
        <taxon>Spermatophyta</taxon>
        <taxon>Magnoliopsida</taxon>
        <taxon>Ranunculales</taxon>
        <taxon>Ranunculaceae</taxon>
        <taxon>Thalictroideae</taxon>
        <taxon>Aquilegia</taxon>
    </lineage>
</organism>
<sequence>MLKLLKDQILSSFCIHVDILRFPSSYQKETSLHQVNQCSYFPSERTNLAQSSVRGPMDSLLGKLPREGGKSLLEGLLRADSKLLGNDCP</sequence>
<proteinExistence type="predicted"/>
<dbReference type="EMBL" id="KZ305018">
    <property type="protein sequence ID" value="PIA64297.1"/>
    <property type="molecule type" value="Genomic_DNA"/>
</dbReference>
<dbReference type="InParanoid" id="A0A2G5F8N3"/>
<gene>
    <name evidence="1" type="ORF">AQUCO_00100048v1</name>
</gene>
<reference evidence="1 2" key="1">
    <citation type="submission" date="2017-09" db="EMBL/GenBank/DDBJ databases">
        <title>WGS assembly of Aquilegia coerulea Goldsmith.</title>
        <authorList>
            <person name="Hodges S."/>
            <person name="Kramer E."/>
            <person name="Nordborg M."/>
            <person name="Tomkins J."/>
            <person name="Borevitz J."/>
            <person name="Derieg N."/>
            <person name="Yan J."/>
            <person name="Mihaltcheva S."/>
            <person name="Hayes R.D."/>
            <person name="Rokhsar D."/>
        </authorList>
    </citation>
    <scope>NUCLEOTIDE SEQUENCE [LARGE SCALE GENOMIC DNA]</scope>
    <source>
        <strain evidence="2">cv. Goldsmith</strain>
    </source>
</reference>